<dbReference type="InterPro" id="IPR012910">
    <property type="entry name" value="Plug_dom"/>
</dbReference>
<evidence type="ECO:0000256" key="12">
    <source>
        <dbReference type="SAM" id="SignalP"/>
    </source>
</evidence>
<keyword evidence="9 11" id="KW-0472">Membrane</keyword>
<dbReference type="Proteomes" id="UP001143486">
    <property type="component" value="Unassembled WGS sequence"/>
</dbReference>
<gene>
    <name evidence="14" type="ORF">GCM10017621_13530</name>
</gene>
<feature type="domain" description="TonB-dependent receptor plug" evidence="13">
    <location>
        <begin position="41"/>
        <end position="155"/>
    </location>
</feature>
<dbReference type="Pfam" id="PF07715">
    <property type="entry name" value="Plug"/>
    <property type="match status" value="1"/>
</dbReference>
<dbReference type="SUPFAM" id="SSF56935">
    <property type="entry name" value="Porins"/>
    <property type="match status" value="1"/>
</dbReference>
<proteinExistence type="inferred from homology"/>
<evidence type="ECO:0000256" key="4">
    <source>
        <dbReference type="ARBA" id="ARBA00022496"/>
    </source>
</evidence>
<keyword evidence="8" id="KW-0798">TonB box</keyword>
<keyword evidence="10 11" id="KW-0998">Cell outer membrane</keyword>
<evidence type="ECO:0000313" key="15">
    <source>
        <dbReference type="Proteomes" id="UP001143486"/>
    </source>
</evidence>
<dbReference type="GO" id="GO:0006826">
    <property type="term" value="P:iron ion transport"/>
    <property type="evidence" value="ECO:0007669"/>
    <property type="project" value="UniProtKB-KW"/>
</dbReference>
<dbReference type="PROSITE" id="PS52016">
    <property type="entry name" value="TONB_DEPENDENT_REC_3"/>
    <property type="match status" value="1"/>
</dbReference>
<evidence type="ECO:0000313" key="14">
    <source>
        <dbReference type="EMBL" id="GLK51845.1"/>
    </source>
</evidence>
<evidence type="ECO:0000256" key="9">
    <source>
        <dbReference type="ARBA" id="ARBA00023136"/>
    </source>
</evidence>
<feature type="chain" id="PRO_5040756787" evidence="12">
    <location>
        <begin position="26"/>
        <end position="859"/>
    </location>
</feature>
<accession>A0A9W6IMF4</accession>
<evidence type="ECO:0000256" key="8">
    <source>
        <dbReference type="ARBA" id="ARBA00023077"/>
    </source>
</evidence>
<evidence type="ECO:0000259" key="13">
    <source>
        <dbReference type="Pfam" id="PF07715"/>
    </source>
</evidence>
<protein>
    <submittedName>
        <fullName evidence="14">TonB-dependent receptor</fullName>
    </submittedName>
</protein>
<evidence type="ECO:0000256" key="10">
    <source>
        <dbReference type="ARBA" id="ARBA00023237"/>
    </source>
</evidence>
<evidence type="ECO:0000256" key="11">
    <source>
        <dbReference type="PROSITE-ProRule" id="PRU01360"/>
    </source>
</evidence>
<keyword evidence="2 11" id="KW-0813">Transport</keyword>
<keyword evidence="12" id="KW-0732">Signal</keyword>
<evidence type="ECO:0000256" key="3">
    <source>
        <dbReference type="ARBA" id="ARBA00022452"/>
    </source>
</evidence>
<name>A0A9W6IMF4_9PROT</name>
<dbReference type="InterPro" id="IPR039426">
    <property type="entry name" value="TonB-dep_rcpt-like"/>
</dbReference>
<dbReference type="PANTHER" id="PTHR32552">
    <property type="entry name" value="FERRICHROME IRON RECEPTOR-RELATED"/>
    <property type="match status" value="1"/>
</dbReference>
<dbReference type="EMBL" id="BSFE01000003">
    <property type="protein sequence ID" value="GLK51845.1"/>
    <property type="molecule type" value="Genomic_DNA"/>
</dbReference>
<sequence>MLKQRALTTTILSAAALSIAGTAHAQVDVITVTATKRESSTQDIPVAVNAMDGETLEELGVTIFTDYLQQMPGVTAGGGGPGQNTIYIRGLASTTPNLTVAGVAGLAPNVAFYLDEQPLAQPGRNLDVYAVDLERVEVLPGPQGTLYGASSQAGTVRLITNKPVLGEYSAYANFDVSFTESGERSQSVQAVVNIPVGDNFALRGVAFVDDRGGFIDNVHGTRSTAESARYRSAGTVRDNGLPVAPRREGFQANDDLSNVTFINADNSALVEDDFNDTTYSGFRVSGRYEFNIDWRATVSVMQQTLDSEGVFFQDPELDDWEIQRYQPDELEDEFTNVAWTIEGRVGALETVYTGAYTDRETDQVIDYTDYMFVGQYFPVYTCDSSVSYPGGGLDPYGTCHAPTANVTSHTETTVESHEFRFNTPEENRWRVTAGVFYSKTELAERNDYNYLGSMDRVNADGSVGINALGIDQYPLTNGAATNGDIANETQGYFSDPGPILAPTIFRNDVLRTDEQLGFFGEFSYDLVPDVFEIVLGARAYDVEVDLEGSANSVYDILYPLTDANGDPVDAQTYGTNISRQFGPNGPAGAPQVAASDGTIFKVTGNWTPNDTMLFYATYSEGYRPGLLNRPGGITPASVPDYTTPYAIDTDEVQNYELGWKLDLFDQQVRFNGNAFFVEIEGLQTTIFDPEITNLFFSDNAANAEIRGVEGDVTYAPIEMPGLTVAGAFSILDTEITEVLTPTDDVVLGSELAFAPEFQANLRARYEWPVFNDYTAHVQGQIVHTGDSRTDIIEINSMDLDGYTTLGVRTGVRSDQWNVELYVNNLTNENAALSGNFIFDRARVSVTRPRTIGVRVGVQY</sequence>
<comment type="subcellular location">
    <subcellularLocation>
        <location evidence="1 11">Cell outer membrane</location>
        <topology evidence="1 11">Multi-pass membrane protein</topology>
    </subcellularLocation>
</comment>
<keyword evidence="6" id="KW-0408">Iron</keyword>
<keyword evidence="15" id="KW-1185">Reference proteome</keyword>
<reference evidence="14" key="2">
    <citation type="submission" date="2023-01" db="EMBL/GenBank/DDBJ databases">
        <authorList>
            <person name="Sun Q."/>
            <person name="Evtushenko L."/>
        </authorList>
    </citation>
    <scope>NUCLEOTIDE SEQUENCE</scope>
    <source>
        <strain evidence="14">VKM B-1513</strain>
    </source>
</reference>
<reference evidence="14" key="1">
    <citation type="journal article" date="2014" name="Int. J. Syst. Evol. Microbiol.">
        <title>Complete genome sequence of Corynebacterium casei LMG S-19264T (=DSM 44701T), isolated from a smear-ripened cheese.</title>
        <authorList>
            <consortium name="US DOE Joint Genome Institute (JGI-PGF)"/>
            <person name="Walter F."/>
            <person name="Albersmeier A."/>
            <person name="Kalinowski J."/>
            <person name="Ruckert C."/>
        </authorList>
    </citation>
    <scope>NUCLEOTIDE SEQUENCE</scope>
    <source>
        <strain evidence="14">VKM B-1513</strain>
    </source>
</reference>
<dbReference type="Gene3D" id="2.40.170.20">
    <property type="entry name" value="TonB-dependent receptor, beta-barrel domain"/>
    <property type="match status" value="2"/>
</dbReference>
<keyword evidence="14" id="KW-0675">Receptor</keyword>
<dbReference type="InterPro" id="IPR036942">
    <property type="entry name" value="Beta-barrel_TonB_sf"/>
</dbReference>
<evidence type="ECO:0000256" key="7">
    <source>
        <dbReference type="ARBA" id="ARBA00023065"/>
    </source>
</evidence>
<evidence type="ECO:0000256" key="1">
    <source>
        <dbReference type="ARBA" id="ARBA00004571"/>
    </source>
</evidence>
<organism evidence="14 15">
    <name type="scientific">Maricaulis virginensis</name>
    <dbReference type="NCBI Taxonomy" id="144022"/>
    <lineage>
        <taxon>Bacteria</taxon>
        <taxon>Pseudomonadati</taxon>
        <taxon>Pseudomonadota</taxon>
        <taxon>Alphaproteobacteria</taxon>
        <taxon>Maricaulales</taxon>
        <taxon>Maricaulaceae</taxon>
        <taxon>Maricaulis</taxon>
    </lineage>
</organism>
<keyword evidence="7" id="KW-0406">Ion transport</keyword>
<keyword evidence="4" id="KW-0410">Iron transport</keyword>
<evidence type="ECO:0000256" key="2">
    <source>
        <dbReference type="ARBA" id="ARBA00022448"/>
    </source>
</evidence>
<dbReference type="AlphaFoldDB" id="A0A9W6IMF4"/>
<keyword evidence="5 11" id="KW-0812">Transmembrane</keyword>
<dbReference type="RefSeq" id="WP_271186210.1">
    <property type="nucleotide sequence ID" value="NZ_BSFE01000003.1"/>
</dbReference>
<keyword evidence="3 11" id="KW-1134">Transmembrane beta strand</keyword>
<dbReference type="GO" id="GO:0009279">
    <property type="term" value="C:cell outer membrane"/>
    <property type="evidence" value="ECO:0007669"/>
    <property type="project" value="UniProtKB-SubCell"/>
</dbReference>
<evidence type="ECO:0000256" key="6">
    <source>
        <dbReference type="ARBA" id="ARBA00023004"/>
    </source>
</evidence>
<comment type="similarity">
    <text evidence="11">Belongs to the TonB-dependent receptor family.</text>
</comment>
<evidence type="ECO:0000256" key="5">
    <source>
        <dbReference type="ARBA" id="ARBA00022692"/>
    </source>
</evidence>
<comment type="caution">
    <text evidence="14">The sequence shown here is derived from an EMBL/GenBank/DDBJ whole genome shotgun (WGS) entry which is preliminary data.</text>
</comment>
<feature type="signal peptide" evidence="12">
    <location>
        <begin position="1"/>
        <end position="25"/>
    </location>
</feature>
<dbReference type="PANTHER" id="PTHR32552:SF81">
    <property type="entry name" value="TONB-DEPENDENT OUTER MEMBRANE RECEPTOR"/>
    <property type="match status" value="1"/>
</dbReference>